<name>A0ABT5KIQ4_9BURK</name>
<reference evidence="1 2" key="1">
    <citation type="submission" date="2022-10" db="EMBL/GenBank/DDBJ databases">
        <title>Paucibacter sp. hw1 Genome sequencing.</title>
        <authorList>
            <person name="Park S."/>
        </authorList>
    </citation>
    <scope>NUCLEOTIDE SEQUENCE [LARGE SCALE GENOMIC DNA]</scope>
    <source>
        <strain evidence="2">hw1</strain>
    </source>
</reference>
<evidence type="ECO:0000313" key="2">
    <source>
        <dbReference type="Proteomes" id="UP001221189"/>
    </source>
</evidence>
<organism evidence="1 2">
    <name type="scientific">Roseateles albus</name>
    <dbReference type="NCBI Taxonomy" id="2987525"/>
    <lineage>
        <taxon>Bacteria</taxon>
        <taxon>Pseudomonadati</taxon>
        <taxon>Pseudomonadota</taxon>
        <taxon>Betaproteobacteria</taxon>
        <taxon>Burkholderiales</taxon>
        <taxon>Sphaerotilaceae</taxon>
        <taxon>Roseateles</taxon>
    </lineage>
</organism>
<accession>A0ABT5KIQ4</accession>
<dbReference type="Proteomes" id="UP001221189">
    <property type="component" value="Unassembled WGS sequence"/>
</dbReference>
<evidence type="ECO:0008006" key="3">
    <source>
        <dbReference type="Google" id="ProtNLM"/>
    </source>
</evidence>
<dbReference type="SUPFAM" id="SSF53756">
    <property type="entry name" value="UDP-Glycosyltransferase/glycogen phosphorylase"/>
    <property type="match status" value="1"/>
</dbReference>
<protein>
    <recommendedName>
        <fullName evidence="3">Glycosyltransferase family 1 protein</fullName>
    </recommendedName>
</protein>
<comment type="caution">
    <text evidence="1">The sequence shown here is derived from an EMBL/GenBank/DDBJ whole genome shotgun (WGS) entry which is preliminary data.</text>
</comment>
<proteinExistence type="predicted"/>
<sequence length="327" mass="36639">MKQIIILIPHGVQTGGPEALHQLSDSLLRQGHDARVWYVLPSDLPELDGLLRNNGLGEGIALGIQPRPNTVADYAKYRTRLADQIVMGPDTCVVLAETYVHWLRYFHTCKPMVWWLSVDNAFEFLSVQKVNLNSLRSERVLHGYQSGYAHQVIQALGFKRTVPLSDYTPGTAEPLPMPKTGIALNANHKVLYDVGSIAAQLEARCQTKVHLIRAMSRAQVYEALNSSKLFIDLGTFPGKDRLAREALLRNCCVFALDVGAARDYKLPEECYFKPDQVDPVLAGAQQLMQQYELYLDLSLPARQAVLRERMIFEREVAGLAHAFEVVA</sequence>
<gene>
    <name evidence="1" type="ORF">PRZ03_16815</name>
</gene>
<dbReference type="RefSeq" id="WP_273601414.1">
    <property type="nucleotide sequence ID" value="NZ_JAQQXT010000010.1"/>
</dbReference>
<dbReference type="EMBL" id="JAQQXT010000010">
    <property type="protein sequence ID" value="MDC8773252.1"/>
    <property type="molecule type" value="Genomic_DNA"/>
</dbReference>
<evidence type="ECO:0000313" key="1">
    <source>
        <dbReference type="EMBL" id="MDC8773252.1"/>
    </source>
</evidence>
<keyword evidence="2" id="KW-1185">Reference proteome</keyword>